<keyword evidence="1" id="KW-0732">Signal</keyword>
<proteinExistence type="evidence at transcript level"/>
<reference evidence="2" key="1">
    <citation type="submission" date="2015-08" db="EMBL/GenBank/DDBJ databases">
        <authorList>
            <person name="Babu N.S."/>
            <person name="Beckwith C.J."/>
            <person name="Beseler K.G."/>
            <person name="Brison A."/>
            <person name="Carone J.V."/>
            <person name="Caskin T.P."/>
            <person name="Diamond M."/>
            <person name="Durham M.E."/>
            <person name="Foxe J.M."/>
            <person name="Go M."/>
            <person name="Henderson B.A."/>
            <person name="Jones I.B."/>
            <person name="McGettigan J.A."/>
            <person name="Micheletti S.J."/>
            <person name="Nasrallah M.E."/>
            <person name="Ortiz D."/>
            <person name="Piller C.R."/>
            <person name="Privatt S.R."/>
            <person name="Schneider S.L."/>
            <person name="Sharp S."/>
            <person name="Smith T.C."/>
            <person name="Stanton J.D."/>
            <person name="Ullery H.E."/>
            <person name="Wilson R.J."/>
            <person name="Serrano M.G."/>
            <person name="Buck G."/>
            <person name="Lee V."/>
            <person name="Wang Y."/>
            <person name="Carvalho R."/>
            <person name="Voegtly L."/>
            <person name="Shi R."/>
            <person name="Duckworth R."/>
            <person name="Johnson A."/>
            <person name="Loviza R."/>
            <person name="Walstead R."/>
            <person name="Shah Z."/>
            <person name="Kiflezghi M."/>
            <person name="Wade K."/>
            <person name="Ball S.L."/>
            <person name="Bradley K.W."/>
            <person name="Asai D.J."/>
            <person name="Bowman C.A."/>
            <person name="Russell D.A."/>
            <person name="Pope W.H."/>
            <person name="Jacobs-Sera D."/>
            <person name="Hendrix R.W."/>
            <person name="Hatfull G.F."/>
        </authorList>
    </citation>
    <scope>NUCLEOTIDE SEQUENCE</scope>
    <source>
        <tissue evidence="2">Radial nerve</tissue>
    </source>
</reference>
<organism evidence="2">
    <name type="scientific">Asterias rubens</name>
    <name type="common">Common European starfish</name>
    <name type="synonym">Asterias vulgaris</name>
    <dbReference type="NCBI Taxonomy" id="7604"/>
    <lineage>
        <taxon>Eukaryota</taxon>
        <taxon>Metazoa</taxon>
        <taxon>Echinodermata</taxon>
        <taxon>Eleutherozoa</taxon>
        <taxon>Asterozoa</taxon>
        <taxon>Asteroidea</taxon>
        <taxon>Forcipulatacea</taxon>
        <taxon>Forcipulatida</taxon>
        <taxon>Asteriidae</taxon>
        <taxon>Asterias</taxon>
    </lineage>
</organism>
<evidence type="ECO:0000313" key="2">
    <source>
        <dbReference type="EMBL" id="ALJ99978.1"/>
    </source>
</evidence>
<dbReference type="RefSeq" id="XP_033641469.1">
    <property type="nucleotide sequence ID" value="XM_033785578.1"/>
</dbReference>
<dbReference type="EMBL" id="KT601736">
    <property type="protein sequence ID" value="ALJ99978.1"/>
    <property type="molecule type" value="mRNA"/>
</dbReference>
<accession>A0A0U2PG54</accession>
<feature type="chain" id="PRO_5006831748" evidence="1">
    <location>
        <begin position="26"/>
        <end position="111"/>
    </location>
</feature>
<sequence>MSASTITTLLLSLAALSVFLPNASAEWSPDNDNNNDHKRAQMSAHDWLNSLLAGNDVGHAKTKRIAKACAIDCLNCGMMFQVQAYSQGDCLTACQNDDNHRDPSCHEHITM</sequence>
<protein>
    <submittedName>
        <fullName evidence="2">Arnp15b</fullName>
    </submittedName>
</protein>
<evidence type="ECO:0000256" key="1">
    <source>
        <dbReference type="SAM" id="SignalP"/>
    </source>
</evidence>
<name>A0A0U2PG54_ASTRU</name>
<feature type="signal peptide" evidence="1">
    <location>
        <begin position="1"/>
        <end position="25"/>
    </location>
</feature>
<dbReference type="GeneID" id="117301548"/>
<dbReference type="AlphaFoldDB" id="A0A0U2PG54"/>